<feature type="domain" description="N-acetyltransferase" evidence="1">
    <location>
        <begin position="3"/>
        <end position="168"/>
    </location>
</feature>
<keyword evidence="3" id="KW-1185">Reference proteome</keyword>
<name>A0A4Y8ITP4_9BACI</name>
<evidence type="ECO:0000313" key="2">
    <source>
        <dbReference type="EMBL" id="TFB24419.1"/>
    </source>
</evidence>
<evidence type="ECO:0000313" key="3">
    <source>
        <dbReference type="Proteomes" id="UP000297975"/>
    </source>
</evidence>
<keyword evidence="2" id="KW-0808">Transferase</keyword>
<gene>
    <name evidence="2" type="ORF">E3U55_02675</name>
</gene>
<dbReference type="Gene3D" id="3.40.630.30">
    <property type="match status" value="2"/>
</dbReference>
<dbReference type="Pfam" id="PF00583">
    <property type="entry name" value="Acetyltransf_1"/>
    <property type="match status" value="1"/>
</dbReference>
<dbReference type="GO" id="GO:0016747">
    <property type="term" value="F:acyltransferase activity, transferring groups other than amino-acyl groups"/>
    <property type="evidence" value="ECO:0007669"/>
    <property type="project" value="InterPro"/>
</dbReference>
<dbReference type="RefSeq" id="WP_134338777.1">
    <property type="nucleotide sequence ID" value="NZ_SOPW01000002.1"/>
</dbReference>
<comment type="caution">
    <text evidence="2">The sequence shown here is derived from an EMBL/GenBank/DDBJ whole genome shotgun (WGS) entry which is preliminary data.</text>
</comment>
<dbReference type="InterPro" id="IPR000182">
    <property type="entry name" value="GNAT_dom"/>
</dbReference>
<dbReference type="SUPFAM" id="SSF55729">
    <property type="entry name" value="Acyl-CoA N-acyltransferases (Nat)"/>
    <property type="match status" value="2"/>
</dbReference>
<organism evidence="2 3">
    <name type="scientific">Filobacillus milosensis</name>
    <dbReference type="NCBI Taxonomy" id="94137"/>
    <lineage>
        <taxon>Bacteria</taxon>
        <taxon>Bacillati</taxon>
        <taxon>Bacillota</taxon>
        <taxon>Bacilli</taxon>
        <taxon>Bacillales</taxon>
        <taxon>Bacillaceae</taxon>
        <taxon>Filobacillus</taxon>
    </lineage>
</organism>
<dbReference type="InterPro" id="IPR016181">
    <property type="entry name" value="Acyl_CoA_acyltransferase"/>
</dbReference>
<protein>
    <submittedName>
        <fullName evidence="2">GNAT family N-acetyltransferase</fullName>
    </submittedName>
</protein>
<reference evidence="2 3" key="1">
    <citation type="submission" date="2019-03" db="EMBL/GenBank/DDBJ databases">
        <authorList>
            <person name="He R.-H."/>
        </authorList>
    </citation>
    <scope>NUCLEOTIDE SEQUENCE [LARGE SCALE GENOMIC DNA]</scope>
    <source>
        <strain evidence="3">SH 714</strain>
    </source>
</reference>
<proteinExistence type="predicted"/>
<dbReference type="AlphaFoldDB" id="A0A4Y8ITP4"/>
<dbReference type="Proteomes" id="UP000297975">
    <property type="component" value="Unassembled WGS sequence"/>
</dbReference>
<dbReference type="PROSITE" id="PS51186">
    <property type="entry name" value="GNAT"/>
    <property type="match status" value="2"/>
</dbReference>
<feature type="domain" description="N-acetyltransferase" evidence="1">
    <location>
        <begin position="182"/>
        <end position="321"/>
    </location>
</feature>
<evidence type="ECO:0000259" key="1">
    <source>
        <dbReference type="PROSITE" id="PS51186"/>
    </source>
</evidence>
<dbReference type="OrthoDB" id="9127144at2"/>
<dbReference type="CDD" id="cd04301">
    <property type="entry name" value="NAT_SF"/>
    <property type="match status" value="2"/>
</dbReference>
<accession>A0A4Y8ITP4</accession>
<dbReference type="EMBL" id="SOPW01000002">
    <property type="protein sequence ID" value="TFB24419.1"/>
    <property type="molecule type" value="Genomic_DNA"/>
</dbReference>
<dbReference type="PANTHER" id="PTHR43072">
    <property type="entry name" value="N-ACETYLTRANSFERASE"/>
    <property type="match status" value="1"/>
</dbReference>
<dbReference type="Pfam" id="PF13508">
    <property type="entry name" value="Acetyltransf_7"/>
    <property type="match status" value="1"/>
</dbReference>
<sequence>MSVTFRCYQPGDEKAIISLWNQCLHFDPISVERFRHLILLDANFSSEGMILAFDQQRLVGAIYGIIRKIPLNRDDLELDNGWISFFFVHSNYEKQGIGSELMQRVSNFFKTHHRKNVFFSSYAPNYILPGIDASAYPSGNQFLVQQGFQKQYTAAAMDFSLLDYHYPQGIQDLTLKREEEGYHIRQATDSDLIELIEFANESFNPDWGRAIREGLINGMPMKNIVIARNPKSKLVGFGLYGAYEGVNERFGPFGVDPEERGKGLGKIILNLCLNQMKAEGYHNAWFLWTGEKTTAGYLYLQTGFKVTRRFDVVKKEIVSHD</sequence>